<dbReference type="GO" id="GO:0003729">
    <property type="term" value="F:mRNA binding"/>
    <property type="evidence" value="ECO:0007669"/>
    <property type="project" value="TreeGrafter"/>
</dbReference>
<dbReference type="NCBIfam" id="TIGR00717">
    <property type="entry name" value="rpsA"/>
    <property type="match status" value="1"/>
</dbReference>
<keyword evidence="3" id="KW-0694">RNA-binding</keyword>
<feature type="domain" description="S1 motif" evidence="9">
    <location>
        <begin position="46"/>
        <end position="110"/>
    </location>
</feature>
<dbReference type="GO" id="GO:0022627">
    <property type="term" value="C:cytosolic small ribosomal subunit"/>
    <property type="evidence" value="ECO:0007669"/>
    <property type="project" value="TreeGrafter"/>
</dbReference>
<protein>
    <recommendedName>
        <fullName evidence="6">Small ribosomal subunit protein bS1</fullName>
    </recommendedName>
    <alternativeName>
        <fullName evidence="7">30S ribosomal protein S1</fullName>
    </alternativeName>
</protein>
<feature type="domain" description="S1 motif" evidence="9">
    <location>
        <begin position="299"/>
        <end position="369"/>
    </location>
</feature>
<dbReference type="GO" id="GO:0006412">
    <property type="term" value="P:translation"/>
    <property type="evidence" value="ECO:0007669"/>
    <property type="project" value="InterPro"/>
</dbReference>
<evidence type="ECO:0000256" key="3">
    <source>
        <dbReference type="ARBA" id="ARBA00022884"/>
    </source>
</evidence>
<gene>
    <name evidence="10" type="ORF">MNBD_NITROSPINAE04-1991</name>
</gene>
<dbReference type="PANTHER" id="PTHR10724">
    <property type="entry name" value="30S RIBOSOMAL PROTEIN S1"/>
    <property type="match status" value="1"/>
</dbReference>
<dbReference type="InterPro" id="IPR012340">
    <property type="entry name" value="NA-bd_OB-fold"/>
</dbReference>
<evidence type="ECO:0000256" key="4">
    <source>
        <dbReference type="ARBA" id="ARBA00022980"/>
    </source>
</evidence>
<dbReference type="PRINTS" id="PR00681">
    <property type="entry name" value="RIBOSOMALS1"/>
</dbReference>
<feature type="domain" description="S1 motif" evidence="9">
    <location>
        <begin position="473"/>
        <end position="542"/>
    </location>
</feature>
<dbReference type="InterPro" id="IPR000110">
    <property type="entry name" value="Ribosomal_bS1"/>
</dbReference>
<dbReference type="FunFam" id="2.40.50.140:FF:000011">
    <property type="entry name" value="30S ribosomal protein S1"/>
    <property type="match status" value="2"/>
</dbReference>
<dbReference type="NCBIfam" id="NF004952">
    <property type="entry name" value="PRK06299.1-2"/>
    <property type="match status" value="1"/>
</dbReference>
<evidence type="ECO:0000313" key="10">
    <source>
        <dbReference type="EMBL" id="VAX14966.1"/>
    </source>
</evidence>
<evidence type="ECO:0000259" key="9">
    <source>
        <dbReference type="PROSITE" id="PS50126"/>
    </source>
</evidence>
<organism evidence="10">
    <name type="scientific">hydrothermal vent metagenome</name>
    <dbReference type="NCBI Taxonomy" id="652676"/>
    <lineage>
        <taxon>unclassified sequences</taxon>
        <taxon>metagenomes</taxon>
        <taxon>ecological metagenomes</taxon>
    </lineage>
</organism>
<dbReference type="GO" id="GO:0003735">
    <property type="term" value="F:structural constituent of ribosome"/>
    <property type="evidence" value="ECO:0007669"/>
    <property type="project" value="InterPro"/>
</dbReference>
<feature type="domain" description="S1 motif" evidence="9">
    <location>
        <begin position="386"/>
        <end position="456"/>
    </location>
</feature>
<sequence>MSRVKQDDYIDEDQVDDNSDTIGQDAVEKSEFETLINESLLSFKQGEITTGTIVRKIGDLVVVDIGFKSEGVIQISEFGRLAANLEVGDQVDVLLEKNEDAEGRVVLSKEKADKIRVWEKMAKKYEDDEIIEGVVISKIKGGVTVDIGLKAFLPGSQIDLRPIKNLDRLIGEAFKFKIIKMNKKRGNIVLSRRILLEEERKINKESTLAQLQEGSMVEGIVKNITDYGAFIDLGGIDGLLHITDMSWGRVNHPSEIFSIGDTVNVMVLKFDKETERVSLGLKQTTPDPWSVAKEKYKPETQVTGKVVSITDYGAFVELEEGIEGLVHISEMTWNKHIRHPAKLVTIDEMVEAVVLAIDTEKKRISLGMKQLGENPWESIEGKYPVNTIVEGRVRNVAEFGAFVELEEGVDGLIHVSDMSWVQKIRHPSEILKKRDKVRCIVLNIDKDSERLSLGLKQLEKDPWDDVEEKYPVGSEVKCKVVKITNFGAFAEIENGIEGLIHVSQLSTNKVVNPRTAVRADQKVTAKVIKVDLPNRKIGLSVKAFLEGLSPDDVERELRVMEENAAIQDDEQSAPEKEADHDESAPDATGVPDATGAPDEAAVSDKPTETTTEKENETAEDNS</sequence>
<feature type="region of interest" description="Disordered" evidence="8">
    <location>
        <begin position="1"/>
        <end position="23"/>
    </location>
</feature>
<accession>A0A3B1B9I7</accession>
<evidence type="ECO:0000256" key="6">
    <source>
        <dbReference type="ARBA" id="ARBA00035293"/>
    </source>
</evidence>
<feature type="compositionally biased region" description="Basic and acidic residues" evidence="8">
    <location>
        <begin position="605"/>
        <end position="616"/>
    </location>
</feature>
<evidence type="ECO:0000256" key="8">
    <source>
        <dbReference type="SAM" id="MobiDB-lite"/>
    </source>
</evidence>
<dbReference type="CDD" id="cd05688">
    <property type="entry name" value="S1_RPS1_repeat_ec3"/>
    <property type="match status" value="1"/>
</dbReference>
<dbReference type="PANTHER" id="PTHR10724:SF7">
    <property type="entry name" value="SMALL RIBOSOMAL SUBUNIT PROTEIN BS1C"/>
    <property type="match status" value="1"/>
</dbReference>
<feature type="region of interest" description="Disordered" evidence="8">
    <location>
        <begin position="564"/>
        <end position="622"/>
    </location>
</feature>
<dbReference type="CDD" id="cd05687">
    <property type="entry name" value="S1_RPS1_repeat_ec1_hs1"/>
    <property type="match status" value="1"/>
</dbReference>
<feature type="domain" description="S1 motif" evidence="9">
    <location>
        <begin position="214"/>
        <end position="282"/>
    </location>
</feature>
<feature type="compositionally biased region" description="Acidic residues" evidence="8">
    <location>
        <begin position="9"/>
        <end position="19"/>
    </location>
</feature>
<dbReference type="InterPro" id="IPR050437">
    <property type="entry name" value="Ribos_protein_bS1-like"/>
</dbReference>
<evidence type="ECO:0000256" key="7">
    <source>
        <dbReference type="ARBA" id="ARBA00035517"/>
    </source>
</evidence>
<comment type="similarity">
    <text evidence="1">Belongs to the bacterial ribosomal protein bS1 family.</text>
</comment>
<dbReference type="CDD" id="cd04465">
    <property type="entry name" value="S1_RPS1_repeat_ec2_hs2"/>
    <property type="match status" value="1"/>
</dbReference>
<evidence type="ECO:0000256" key="1">
    <source>
        <dbReference type="ARBA" id="ARBA00006767"/>
    </source>
</evidence>
<dbReference type="Pfam" id="PF00575">
    <property type="entry name" value="S1"/>
    <property type="match status" value="5"/>
</dbReference>
<dbReference type="FunFam" id="2.40.50.140:FF:000018">
    <property type="entry name" value="30S ribosomal protein S1"/>
    <property type="match status" value="1"/>
</dbReference>
<dbReference type="InterPro" id="IPR035104">
    <property type="entry name" value="Ribosomal_protein_S1-like"/>
</dbReference>
<feature type="compositionally biased region" description="Basic and acidic residues" evidence="8">
    <location>
        <begin position="573"/>
        <end position="583"/>
    </location>
</feature>
<keyword evidence="2" id="KW-0677">Repeat</keyword>
<dbReference type="EMBL" id="UOGA01000028">
    <property type="protein sequence ID" value="VAX14966.1"/>
    <property type="molecule type" value="Genomic_DNA"/>
</dbReference>
<keyword evidence="4 10" id="KW-0689">Ribosomal protein</keyword>
<dbReference type="Gene3D" id="2.40.50.140">
    <property type="entry name" value="Nucleic acid-binding proteins"/>
    <property type="match status" value="6"/>
</dbReference>
<reference evidence="10" key="1">
    <citation type="submission" date="2018-06" db="EMBL/GenBank/DDBJ databases">
        <authorList>
            <person name="Zhirakovskaya E."/>
        </authorList>
    </citation>
    <scope>NUCLEOTIDE SEQUENCE</scope>
</reference>
<dbReference type="InterPro" id="IPR003029">
    <property type="entry name" value="S1_domain"/>
</dbReference>
<dbReference type="SUPFAM" id="SSF50249">
    <property type="entry name" value="Nucleic acid-binding proteins"/>
    <property type="match status" value="6"/>
</dbReference>
<evidence type="ECO:0000256" key="2">
    <source>
        <dbReference type="ARBA" id="ARBA00022737"/>
    </source>
</evidence>
<proteinExistence type="inferred from homology"/>
<evidence type="ECO:0000256" key="5">
    <source>
        <dbReference type="ARBA" id="ARBA00023274"/>
    </source>
</evidence>
<feature type="domain" description="S1 motif" evidence="9">
    <location>
        <begin position="128"/>
        <end position="193"/>
    </location>
</feature>
<name>A0A3B1B9I7_9ZZZZ</name>
<dbReference type="AlphaFoldDB" id="A0A3B1B9I7"/>
<dbReference type="SMART" id="SM00316">
    <property type="entry name" value="S1"/>
    <property type="match status" value="6"/>
</dbReference>
<keyword evidence="5" id="KW-0687">Ribonucleoprotein</keyword>
<dbReference type="PROSITE" id="PS50126">
    <property type="entry name" value="S1"/>
    <property type="match status" value="6"/>
</dbReference>